<reference evidence="1 2" key="1">
    <citation type="submission" date="2023-12" db="EMBL/GenBank/DDBJ databases">
        <title>Description of an unclassified Opitutus bacterium of Verrucomicrobiota.</title>
        <authorList>
            <person name="Zhang D.-F."/>
        </authorList>
    </citation>
    <scope>NUCLEOTIDE SEQUENCE [LARGE SCALE GENOMIC DNA]</scope>
    <source>
        <strain evidence="1 2">WL0086</strain>
    </source>
</reference>
<proteinExistence type="predicted"/>
<protein>
    <recommendedName>
        <fullName evidence="3">Lipoprotein</fullName>
    </recommendedName>
</protein>
<evidence type="ECO:0000313" key="1">
    <source>
        <dbReference type="EMBL" id="WRQ89084.1"/>
    </source>
</evidence>
<sequence length="199" mass="20831">MPSRLALIATLGALLLAGCAREEIRTYRVPKEDPMAAVPPAMRTASGATVPTDAGAAAQLAWSAPAHWQEQEASGFRRGSFTIPGDGGASADLSIIAFPGDAGGLGANLNRWRGQIGLPELPEADVQATVEHVDTPTFHVDFIDYLGEADGAPTRIVGAILHFGNESWFFKLMGPAELVAAETPNFRAFVDTVAPAPAP</sequence>
<evidence type="ECO:0000313" key="2">
    <source>
        <dbReference type="Proteomes" id="UP000738431"/>
    </source>
</evidence>
<dbReference type="Proteomes" id="UP000738431">
    <property type="component" value="Chromosome"/>
</dbReference>
<dbReference type="PROSITE" id="PS51257">
    <property type="entry name" value="PROKAR_LIPOPROTEIN"/>
    <property type="match status" value="1"/>
</dbReference>
<keyword evidence="2" id="KW-1185">Reference proteome</keyword>
<name>A0ABZ1CBM7_9BACT</name>
<dbReference type="RefSeq" id="WP_221030956.1">
    <property type="nucleotide sequence ID" value="NZ_CP139781.1"/>
</dbReference>
<dbReference type="EMBL" id="CP139781">
    <property type="protein sequence ID" value="WRQ89084.1"/>
    <property type="molecule type" value="Genomic_DNA"/>
</dbReference>
<gene>
    <name evidence="1" type="ORF">K1X11_006665</name>
</gene>
<accession>A0ABZ1CBM7</accession>
<evidence type="ECO:0008006" key="3">
    <source>
        <dbReference type="Google" id="ProtNLM"/>
    </source>
</evidence>
<organism evidence="1 2">
    <name type="scientific">Actomonas aquatica</name>
    <dbReference type="NCBI Taxonomy" id="2866162"/>
    <lineage>
        <taxon>Bacteria</taxon>
        <taxon>Pseudomonadati</taxon>
        <taxon>Verrucomicrobiota</taxon>
        <taxon>Opitutia</taxon>
        <taxon>Opitutales</taxon>
        <taxon>Opitutaceae</taxon>
        <taxon>Actomonas</taxon>
    </lineage>
</organism>